<dbReference type="Proteomes" id="UP000824063">
    <property type="component" value="Unassembled WGS sequence"/>
</dbReference>
<sequence length="64" mass="7274">MELLEISAPTPDLVSELVHVWRQSVVETHHFLTEKDIDDIANFVPQAIMAVEHLVILKNADNQI</sequence>
<evidence type="ECO:0000313" key="2">
    <source>
        <dbReference type="Proteomes" id="UP000824063"/>
    </source>
</evidence>
<evidence type="ECO:0000313" key="1">
    <source>
        <dbReference type="EMBL" id="HIZ52565.1"/>
    </source>
</evidence>
<name>A0A9D2F531_9ENTE</name>
<organism evidence="1 2">
    <name type="scientific">Candidatus Enterococcus avicola</name>
    <dbReference type="NCBI Taxonomy" id="2838561"/>
    <lineage>
        <taxon>Bacteria</taxon>
        <taxon>Bacillati</taxon>
        <taxon>Bacillota</taxon>
        <taxon>Bacilli</taxon>
        <taxon>Lactobacillales</taxon>
        <taxon>Enterococcaceae</taxon>
        <taxon>Enterococcus</taxon>
    </lineage>
</organism>
<reference evidence="1" key="1">
    <citation type="journal article" date="2021" name="PeerJ">
        <title>Extensive microbial diversity within the chicken gut microbiome revealed by metagenomics and culture.</title>
        <authorList>
            <person name="Gilroy R."/>
            <person name="Ravi A."/>
            <person name="Getino M."/>
            <person name="Pursley I."/>
            <person name="Horton D.L."/>
            <person name="Alikhan N.F."/>
            <person name="Baker D."/>
            <person name="Gharbi K."/>
            <person name="Hall N."/>
            <person name="Watson M."/>
            <person name="Adriaenssens E.M."/>
            <person name="Foster-Nyarko E."/>
            <person name="Jarju S."/>
            <person name="Secka A."/>
            <person name="Antonio M."/>
            <person name="Oren A."/>
            <person name="Chaudhuri R.R."/>
            <person name="La Ragione R."/>
            <person name="Hildebrand F."/>
            <person name="Pallen M.J."/>
        </authorList>
    </citation>
    <scope>NUCLEOTIDE SEQUENCE</scope>
    <source>
        <strain evidence="1">CHK172-16539</strain>
    </source>
</reference>
<proteinExistence type="predicted"/>
<dbReference type="AlphaFoldDB" id="A0A9D2F531"/>
<dbReference type="EMBL" id="DXBN01000030">
    <property type="protein sequence ID" value="HIZ52565.1"/>
    <property type="molecule type" value="Genomic_DNA"/>
</dbReference>
<protein>
    <recommendedName>
        <fullName evidence="3">GNAT family N-acetyltransferase</fullName>
    </recommendedName>
</protein>
<gene>
    <name evidence="1" type="ORF">IAA20_01285</name>
</gene>
<evidence type="ECO:0008006" key="3">
    <source>
        <dbReference type="Google" id="ProtNLM"/>
    </source>
</evidence>
<accession>A0A9D2F531</accession>
<reference evidence="1" key="2">
    <citation type="submission" date="2021-04" db="EMBL/GenBank/DDBJ databases">
        <authorList>
            <person name="Gilroy R."/>
        </authorList>
    </citation>
    <scope>NUCLEOTIDE SEQUENCE</scope>
    <source>
        <strain evidence="1">CHK172-16539</strain>
    </source>
</reference>
<comment type="caution">
    <text evidence="1">The sequence shown here is derived from an EMBL/GenBank/DDBJ whole genome shotgun (WGS) entry which is preliminary data.</text>
</comment>